<keyword evidence="2 5" id="KW-0812">Transmembrane</keyword>
<feature type="transmembrane region" description="Helical" evidence="5">
    <location>
        <begin position="94"/>
        <end position="114"/>
    </location>
</feature>
<evidence type="ECO:0000259" key="6">
    <source>
        <dbReference type="PROSITE" id="PS50262"/>
    </source>
</evidence>
<accession>A0A1I8C0X4</accession>
<evidence type="ECO:0000256" key="4">
    <source>
        <dbReference type="ARBA" id="ARBA00023136"/>
    </source>
</evidence>
<proteinExistence type="predicted"/>
<sequence length="147" mass="16647">MSFTESINSLTLSSTYPATTVSNTRIYDIFANYGPSFVLITFVGIRWFISVVGTIFNLLLFWITFTDKSLNSSCNYLIAMDALFTAIYQTSNSISLYIVLTGINFINLDICFYLMIYSILSITMSLCLTFFIGFDRLLSVVFPIMLV</sequence>
<reference evidence="8" key="1">
    <citation type="submission" date="2016-11" db="UniProtKB">
        <authorList>
            <consortium name="WormBaseParasite"/>
        </authorList>
    </citation>
    <scope>IDENTIFICATION</scope>
</reference>
<dbReference type="InterPro" id="IPR017452">
    <property type="entry name" value="GPCR_Rhodpsn_7TM"/>
</dbReference>
<dbReference type="Gene3D" id="1.20.1070.10">
    <property type="entry name" value="Rhodopsin 7-helix transmembrane proteins"/>
    <property type="match status" value="1"/>
</dbReference>
<dbReference type="GO" id="GO:0016020">
    <property type="term" value="C:membrane"/>
    <property type="evidence" value="ECO:0007669"/>
    <property type="project" value="UniProtKB-SubCell"/>
</dbReference>
<feature type="domain" description="G-protein coupled receptors family 1 profile" evidence="6">
    <location>
        <begin position="56"/>
        <end position="147"/>
    </location>
</feature>
<dbReference type="PROSITE" id="PS50262">
    <property type="entry name" value="G_PROTEIN_RECEP_F1_2"/>
    <property type="match status" value="1"/>
</dbReference>
<dbReference type="InterPro" id="IPR019424">
    <property type="entry name" value="7TM_GPCR_Srsx"/>
</dbReference>
<dbReference type="Pfam" id="PF10320">
    <property type="entry name" value="7TM_GPCR_Srsx"/>
    <property type="match status" value="1"/>
</dbReference>
<dbReference type="SUPFAM" id="SSF81321">
    <property type="entry name" value="Family A G protein-coupled receptor-like"/>
    <property type="match status" value="1"/>
</dbReference>
<evidence type="ECO:0000256" key="5">
    <source>
        <dbReference type="SAM" id="Phobius"/>
    </source>
</evidence>
<evidence type="ECO:0000256" key="3">
    <source>
        <dbReference type="ARBA" id="ARBA00022989"/>
    </source>
</evidence>
<evidence type="ECO:0000313" key="8">
    <source>
        <dbReference type="WBParaSite" id="MhA1_Contig870.frz3.gene1"/>
    </source>
</evidence>
<evidence type="ECO:0000256" key="2">
    <source>
        <dbReference type="ARBA" id="ARBA00022692"/>
    </source>
</evidence>
<organism evidence="7 8">
    <name type="scientific">Meloidogyne hapla</name>
    <name type="common">Root-knot nematode worm</name>
    <dbReference type="NCBI Taxonomy" id="6305"/>
    <lineage>
        <taxon>Eukaryota</taxon>
        <taxon>Metazoa</taxon>
        <taxon>Ecdysozoa</taxon>
        <taxon>Nematoda</taxon>
        <taxon>Chromadorea</taxon>
        <taxon>Rhabditida</taxon>
        <taxon>Tylenchina</taxon>
        <taxon>Tylenchomorpha</taxon>
        <taxon>Tylenchoidea</taxon>
        <taxon>Meloidogynidae</taxon>
        <taxon>Meloidogyninae</taxon>
        <taxon>Meloidogyne</taxon>
    </lineage>
</organism>
<keyword evidence="7" id="KW-1185">Reference proteome</keyword>
<protein>
    <submittedName>
        <fullName evidence="8">G_PROTEIN_RECEP_F1_2 domain-containing protein</fullName>
    </submittedName>
</protein>
<dbReference type="AlphaFoldDB" id="A0A1I8C0X4"/>
<dbReference type="WBParaSite" id="MhA1_Contig870.frz3.gene1">
    <property type="protein sequence ID" value="MhA1_Contig870.frz3.gene1"/>
    <property type="gene ID" value="MhA1_Contig870.frz3.gene1"/>
</dbReference>
<feature type="transmembrane region" description="Helical" evidence="5">
    <location>
        <begin position="37"/>
        <end position="63"/>
    </location>
</feature>
<evidence type="ECO:0000313" key="7">
    <source>
        <dbReference type="Proteomes" id="UP000095281"/>
    </source>
</evidence>
<evidence type="ECO:0000256" key="1">
    <source>
        <dbReference type="ARBA" id="ARBA00004370"/>
    </source>
</evidence>
<comment type="subcellular location">
    <subcellularLocation>
        <location evidence="1">Membrane</location>
    </subcellularLocation>
</comment>
<dbReference type="Proteomes" id="UP000095281">
    <property type="component" value="Unplaced"/>
</dbReference>
<keyword evidence="3 5" id="KW-1133">Transmembrane helix</keyword>
<name>A0A1I8C0X4_MELHA</name>
<keyword evidence="4 5" id="KW-0472">Membrane</keyword>